<feature type="domain" description="Ice-binding protein C-terminal" evidence="2">
    <location>
        <begin position="281"/>
        <end position="304"/>
    </location>
</feature>
<dbReference type="AlphaFoldDB" id="A0A5C5ZCZ1"/>
<dbReference type="InterPro" id="IPR013424">
    <property type="entry name" value="Ice-binding_C"/>
</dbReference>
<dbReference type="NCBIfam" id="TIGR02595">
    <property type="entry name" value="PEP_CTERM"/>
    <property type="match status" value="1"/>
</dbReference>
<keyword evidence="4" id="KW-1185">Reference proteome</keyword>
<protein>
    <submittedName>
        <fullName evidence="3">PEP-CTERM motif protein</fullName>
    </submittedName>
</protein>
<dbReference type="RefSeq" id="WP_419194904.1">
    <property type="nucleotide sequence ID" value="NZ_SJPJ01000001.1"/>
</dbReference>
<name>A0A5C5ZCZ1_9BACT</name>
<evidence type="ECO:0000256" key="1">
    <source>
        <dbReference type="SAM" id="SignalP"/>
    </source>
</evidence>
<dbReference type="Pfam" id="PF07589">
    <property type="entry name" value="PEP-CTERM"/>
    <property type="match status" value="1"/>
</dbReference>
<organism evidence="3 4">
    <name type="scientific">Novipirellula herctigrandis</name>
    <dbReference type="NCBI Taxonomy" id="2527986"/>
    <lineage>
        <taxon>Bacteria</taxon>
        <taxon>Pseudomonadati</taxon>
        <taxon>Planctomycetota</taxon>
        <taxon>Planctomycetia</taxon>
        <taxon>Pirellulales</taxon>
        <taxon>Pirellulaceae</taxon>
        <taxon>Novipirellula</taxon>
    </lineage>
</organism>
<evidence type="ECO:0000313" key="3">
    <source>
        <dbReference type="EMBL" id="TWT84443.1"/>
    </source>
</evidence>
<dbReference type="EMBL" id="SJPJ01000001">
    <property type="protein sequence ID" value="TWT84443.1"/>
    <property type="molecule type" value="Genomic_DNA"/>
</dbReference>
<evidence type="ECO:0000313" key="4">
    <source>
        <dbReference type="Proteomes" id="UP000315010"/>
    </source>
</evidence>
<keyword evidence="1" id="KW-0732">Signal</keyword>
<feature type="signal peptide" evidence="1">
    <location>
        <begin position="1"/>
        <end position="23"/>
    </location>
</feature>
<sequence precursor="true">MKLMRYLFVGIASLTMFASQASAAPVVVVSKVIEDGWLFNSTNRDELILNNTGTNPGRWAAARFDSAILTGSGTDFSDSSLWTLDSATLTLTEDASRDGNNGTQSGRVGAYFYNTAEVSDWTTAGLATYSWFGNSAGRPGNLGGGISGNNNVDERSNGATDLTFGLSSPAVTGDGSSWVSHTFVDGTSDETATIDLTQGGATASDIQSILASWVAGENAGLVLAGEFGNQSFWGANDVALGASVGSTIDGVSAFSGNSVEAGNGEAGRGAYLTLSFTEISAVPEPSSLALLALVSGAVVTRRRRKA</sequence>
<comment type="caution">
    <text evidence="3">The sequence shown here is derived from an EMBL/GenBank/DDBJ whole genome shotgun (WGS) entry which is preliminary data.</text>
</comment>
<dbReference type="Proteomes" id="UP000315010">
    <property type="component" value="Unassembled WGS sequence"/>
</dbReference>
<reference evidence="3 4" key="1">
    <citation type="submission" date="2019-02" db="EMBL/GenBank/DDBJ databases">
        <title>Deep-cultivation of Planctomycetes and their phenomic and genomic characterization uncovers novel biology.</title>
        <authorList>
            <person name="Wiegand S."/>
            <person name="Jogler M."/>
            <person name="Boedeker C."/>
            <person name="Pinto D."/>
            <person name="Vollmers J."/>
            <person name="Rivas-Marin E."/>
            <person name="Kohn T."/>
            <person name="Peeters S.H."/>
            <person name="Heuer A."/>
            <person name="Rast P."/>
            <person name="Oberbeckmann S."/>
            <person name="Bunk B."/>
            <person name="Jeske O."/>
            <person name="Meyerdierks A."/>
            <person name="Storesund J.E."/>
            <person name="Kallscheuer N."/>
            <person name="Luecker S."/>
            <person name="Lage O.M."/>
            <person name="Pohl T."/>
            <person name="Merkel B.J."/>
            <person name="Hornburger P."/>
            <person name="Mueller R.-W."/>
            <person name="Bruemmer F."/>
            <person name="Labrenz M."/>
            <person name="Spormann A.M."/>
            <person name="Op Den Camp H."/>
            <person name="Overmann J."/>
            <person name="Amann R."/>
            <person name="Jetten M.S.M."/>
            <person name="Mascher T."/>
            <person name="Medema M.H."/>
            <person name="Devos D.P."/>
            <person name="Kaster A.-K."/>
            <person name="Ovreas L."/>
            <person name="Rohde M."/>
            <person name="Galperin M.Y."/>
            <person name="Jogler C."/>
        </authorList>
    </citation>
    <scope>NUCLEOTIDE SEQUENCE [LARGE SCALE GENOMIC DNA]</scope>
    <source>
        <strain evidence="3 4">CA13</strain>
    </source>
</reference>
<accession>A0A5C5ZCZ1</accession>
<gene>
    <name evidence="3" type="ORF">CA13_59210</name>
</gene>
<proteinExistence type="predicted"/>
<evidence type="ECO:0000259" key="2">
    <source>
        <dbReference type="Pfam" id="PF07589"/>
    </source>
</evidence>
<feature type="chain" id="PRO_5022943969" evidence="1">
    <location>
        <begin position="24"/>
        <end position="306"/>
    </location>
</feature>